<dbReference type="Gene3D" id="3.10.450.50">
    <property type="match status" value="1"/>
</dbReference>
<dbReference type="AlphaFoldDB" id="A0A517ZSH7"/>
<accession>A0A517ZSH7</accession>
<dbReference type="InterPro" id="IPR032710">
    <property type="entry name" value="NTF2-like_dom_sf"/>
</dbReference>
<name>A0A517ZSH7_9PLAN</name>
<dbReference type="InterPro" id="IPR011944">
    <property type="entry name" value="Steroid_delta5-4_isomerase"/>
</dbReference>
<dbReference type="KEGG" id="sdyn:Mal52_39430"/>
<keyword evidence="3" id="KW-1185">Reference proteome</keyword>
<dbReference type="Proteomes" id="UP000319383">
    <property type="component" value="Chromosome"/>
</dbReference>
<dbReference type="RefSeq" id="WP_197533293.1">
    <property type="nucleotide sequence ID" value="NZ_CP036270.1"/>
</dbReference>
<evidence type="ECO:0000313" key="2">
    <source>
        <dbReference type="EMBL" id="QDU45449.1"/>
    </source>
</evidence>
<gene>
    <name evidence="2" type="ORF">Mal52_39430</name>
</gene>
<evidence type="ECO:0000259" key="1">
    <source>
        <dbReference type="Pfam" id="PF14534"/>
    </source>
</evidence>
<organism evidence="2 3">
    <name type="scientific">Symmachiella dynata</name>
    <dbReference type="NCBI Taxonomy" id="2527995"/>
    <lineage>
        <taxon>Bacteria</taxon>
        <taxon>Pseudomonadati</taxon>
        <taxon>Planctomycetota</taxon>
        <taxon>Planctomycetia</taxon>
        <taxon>Planctomycetales</taxon>
        <taxon>Planctomycetaceae</taxon>
        <taxon>Symmachiella</taxon>
    </lineage>
</organism>
<feature type="domain" description="DUF4440" evidence="1">
    <location>
        <begin position="8"/>
        <end position="117"/>
    </location>
</feature>
<evidence type="ECO:0000313" key="3">
    <source>
        <dbReference type="Proteomes" id="UP000319383"/>
    </source>
</evidence>
<sequence length="131" mass="14655">MNQDEQAIRRWFDDWMQATKEGDLELARNLIADDAIFLVPGSGQMDKESFAAAATATDPNTEFELDCSIQEIQVFDDHACLLTTISLEMTDKSTNSRSLMKGDSLSVLKRHGDGWVVIRDANTMVPVDEDQ</sequence>
<protein>
    <recommendedName>
        <fullName evidence="1">DUF4440 domain-containing protein</fullName>
    </recommendedName>
</protein>
<reference evidence="2 3" key="1">
    <citation type="submission" date="2019-02" db="EMBL/GenBank/DDBJ databases">
        <title>Deep-cultivation of Planctomycetes and their phenomic and genomic characterization uncovers novel biology.</title>
        <authorList>
            <person name="Wiegand S."/>
            <person name="Jogler M."/>
            <person name="Boedeker C."/>
            <person name="Pinto D."/>
            <person name="Vollmers J."/>
            <person name="Rivas-Marin E."/>
            <person name="Kohn T."/>
            <person name="Peeters S.H."/>
            <person name="Heuer A."/>
            <person name="Rast P."/>
            <person name="Oberbeckmann S."/>
            <person name="Bunk B."/>
            <person name="Jeske O."/>
            <person name="Meyerdierks A."/>
            <person name="Storesund J.E."/>
            <person name="Kallscheuer N."/>
            <person name="Luecker S."/>
            <person name="Lage O.M."/>
            <person name="Pohl T."/>
            <person name="Merkel B.J."/>
            <person name="Hornburger P."/>
            <person name="Mueller R.-W."/>
            <person name="Bruemmer F."/>
            <person name="Labrenz M."/>
            <person name="Spormann A.M."/>
            <person name="Op den Camp H."/>
            <person name="Overmann J."/>
            <person name="Amann R."/>
            <person name="Jetten M.S.M."/>
            <person name="Mascher T."/>
            <person name="Medema M.H."/>
            <person name="Devos D.P."/>
            <person name="Kaster A.-K."/>
            <person name="Ovreas L."/>
            <person name="Rohde M."/>
            <person name="Galperin M.Y."/>
            <person name="Jogler C."/>
        </authorList>
    </citation>
    <scope>NUCLEOTIDE SEQUENCE [LARGE SCALE GENOMIC DNA]</scope>
    <source>
        <strain evidence="2 3">Mal52</strain>
    </source>
</reference>
<dbReference type="NCBIfam" id="TIGR02246">
    <property type="entry name" value="SgcJ/EcaC family oxidoreductase"/>
    <property type="match status" value="1"/>
</dbReference>
<dbReference type="EMBL" id="CP036276">
    <property type="protein sequence ID" value="QDU45449.1"/>
    <property type="molecule type" value="Genomic_DNA"/>
</dbReference>
<proteinExistence type="predicted"/>
<dbReference type="SUPFAM" id="SSF54427">
    <property type="entry name" value="NTF2-like"/>
    <property type="match status" value="1"/>
</dbReference>
<dbReference type="Pfam" id="PF14534">
    <property type="entry name" value="DUF4440"/>
    <property type="match status" value="1"/>
</dbReference>
<dbReference type="InterPro" id="IPR027843">
    <property type="entry name" value="DUF4440"/>
</dbReference>